<protein>
    <recommendedName>
        <fullName evidence="3 5">NEDD8-activating enzyme E1 regulatory subunit</fullName>
    </recommendedName>
</protein>
<organism evidence="9">
    <name type="scientific">Gongylonema pulchrum</name>
    <dbReference type="NCBI Taxonomy" id="637853"/>
    <lineage>
        <taxon>Eukaryota</taxon>
        <taxon>Metazoa</taxon>
        <taxon>Ecdysozoa</taxon>
        <taxon>Nematoda</taxon>
        <taxon>Chromadorea</taxon>
        <taxon>Rhabditida</taxon>
        <taxon>Spirurina</taxon>
        <taxon>Spiruromorpha</taxon>
        <taxon>Spiruroidea</taxon>
        <taxon>Gongylonematidae</taxon>
        <taxon>Gongylonema</taxon>
    </lineage>
</organism>
<dbReference type="WBParaSite" id="GPUH_0001095901-mRNA-1">
    <property type="protein sequence ID" value="GPUH_0001095901-mRNA-1"/>
    <property type="gene ID" value="GPUH_0001095901"/>
</dbReference>
<gene>
    <name evidence="7" type="ORF">GPUH_LOCUS10946</name>
</gene>
<name>A0A183DQF5_9BILA</name>
<dbReference type="PANTHER" id="PTHR10953:SF29">
    <property type="entry name" value="NEDD8-ACTIVATING ENZYME E1 REGULATORY SUBUNIT"/>
    <property type="match status" value="1"/>
</dbReference>
<dbReference type="InterPro" id="IPR030667">
    <property type="entry name" value="APP-BP1"/>
</dbReference>
<comment type="pathway">
    <text evidence="1 5">Protein modification; protein neddylation.</text>
</comment>
<keyword evidence="4 5" id="KW-0833">Ubl conjugation pathway</keyword>
<evidence type="ECO:0000256" key="2">
    <source>
        <dbReference type="ARBA" id="ARBA00006868"/>
    </source>
</evidence>
<dbReference type="InterPro" id="IPR000594">
    <property type="entry name" value="ThiF_NAD_FAD-bd"/>
</dbReference>
<comment type="similarity">
    <text evidence="2 5">Belongs to the ubiquitin-activating E1 family. ULA1 subfamily.</text>
</comment>
<reference evidence="7 8" key="2">
    <citation type="submission" date="2018-11" db="EMBL/GenBank/DDBJ databases">
        <authorList>
            <consortium name="Pathogen Informatics"/>
        </authorList>
    </citation>
    <scope>NUCLEOTIDE SEQUENCE [LARGE SCALE GENOMIC DNA]</scope>
</reference>
<dbReference type="Proteomes" id="UP000271098">
    <property type="component" value="Unassembled WGS sequence"/>
</dbReference>
<dbReference type="PIRSF" id="PIRSF039099">
    <property type="entry name" value="APP-BP1"/>
    <property type="match status" value="1"/>
</dbReference>
<keyword evidence="8" id="KW-1185">Reference proteome</keyword>
<evidence type="ECO:0000313" key="7">
    <source>
        <dbReference type="EMBL" id="VDN18121.1"/>
    </source>
</evidence>
<evidence type="ECO:0000256" key="3">
    <source>
        <dbReference type="ARBA" id="ARBA00015407"/>
    </source>
</evidence>
<evidence type="ECO:0000313" key="8">
    <source>
        <dbReference type="Proteomes" id="UP000271098"/>
    </source>
</evidence>
<feature type="domain" description="THIF-type NAD/FAD binding fold" evidence="6">
    <location>
        <begin position="7"/>
        <end position="511"/>
    </location>
</feature>
<dbReference type="InterPro" id="IPR045886">
    <property type="entry name" value="ThiF/MoeB/HesA"/>
</dbReference>
<dbReference type="Pfam" id="PF00899">
    <property type="entry name" value="ThiF"/>
    <property type="match status" value="1"/>
</dbReference>
<evidence type="ECO:0000259" key="6">
    <source>
        <dbReference type="Pfam" id="PF00899"/>
    </source>
</evidence>
<dbReference type="GO" id="GO:0019781">
    <property type="term" value="F:NEDD8 activating enzyme activity"/>
    <property type="evidence" value="ECO:0007669"/>
    <property type="project" value="UniProtKB-UniRule"/>
</dbReference>
<dbReference type="OrthoDB" id="1708823at2759"/>
<dbReference type="GO" id="GO:0005737">
    <property type="term" value="C:cytoplasm"/>
    <property type="evidence" value="ECO:0007669"/>
    <property type="project" value="TreeGrafter"/>
</dbReference>
<dbReference type="SUPFAM" id="SSF69572">
    <property type="entry name" value="Activating enzymes of the ubiquitin-like proteins"/>
    <property type="match status" value="1"/>
</dbReference>
<evidence type="ECO:0000256" key="1">
    <source>
        <dbReference type="ARBA" id="ARBA00005032"/>
    </source>
</evidence>
<dbReference type="Gene3D" id="3.40.50.720">
    <property type="entry name" value="NAD(P)-binding Rossmann-like Domain"/>
    <property type="match status" value="2"/>
</dbReference>
<dbReference type="UniPathway" id="UPA00885"/>
<reference evidence="9" key="1">
    <citation type="submission" date="2016-06" db="UniProtKB">
        <authorList>
            <consortium name="WormBaseParasite"/>
        </authorList>
    </citation>
    <scope>IDENTIFICATION</scope>
</reference>
<dbReference type="EMBL" id="UYRT01078251">
    <property type="protein sequence ID" value="VDN18121.1"/>
    <property type="molecule type" value="Genomic_DNA"/>
</dbReference>
<evidence type="ECO:0000313" key="9">
    <source>
        <dbReference type="WBParaSite" id="GPUH_0001095901-mRNA-1"/>
    </source>
</evidence>
<dbReference type="GO" id="GO:0045116">
    <property type="term" value="P:protein neddylation"/>
    <property type="evidence" value="ECO:0007669"/>
    <property type="project" value="UniProtKB-UniRule"/>
</dbReference>
<dbReference type="PANTHER" id="PTHR10953">
    <property type="entry name" value="UBIQUITIN-ACTIVATING ENZYME E1"/>
    <property type="match status" value="1"/>
</dbReference>
<dbReference type="InterPro" id="IPR035985">
    <property type="entry name" value="Ubiquitin-activating_enz"/>
</dbReference>
<evidence type="ECO:0000256" key="5">
    <source>
        <dbReference type="PIRNR" id="PIRNR039099"/>
    </source>
</evidence>
<proteinExistence type="inferred from homology"/>
<sequence length="514" mass="57762">MQKDVRYDRQIRLWGDEGQSRIENASICVLGSSALACEIMKNLVLAGIRSVQIVDAARIVAPDFGSNFFLDGEIGEPRAKAVELNPSVEVGFVLRSAEDLIAEDDLKFLFQFTVVVGSNLQAEDAAQISDYLYKRNIPFVYARAYGLTGYVRVCVREHTIFNSHEENVAPDLRLDRPFPALIDLVEATDLDAMDYEAHSHTPYLILYLKALDLWREKYGKDDFPDNYAKRKTFEEVFMSLRKPNPDNGALMEENFMEGRAAIVRSIHRTTVPRGTKQLLEQTKARTPDSISGSLPDMISDTERYVALATKFKQKANDDANEVLFHARALLAYMDLPHDLIKYSDCQQFCKDAAMMRIQHGTSIAQESESSLEDIFCDIRNADLTPNTVTGVPQIPPAVWYILLRAIDRFHSEKARYPGTNGVPCAIDAYDLRGRVVSIIVDSQIIDRSEVAEKIPQSAVEEMCRYGAGEPHVIAALIGGIASQEVIKLATHQYVPLDNTLIFDGHTQQSRTYRL</sequence>
<accession>A0A183DQF5</accession>
<dbReference type="AlphaFoldDB" id="A0A183DQF5"/>
<evidence type="ECO:0000256" key="4">
    <source>
        <dbReference type="ARBA" id="ARBA00022786"/>
    </source>
</evidence>